<proteinExistence type="predicted"/>
<dbReference type="EMBL" id="BX548174">
    <property type="protein sequence ID" value="CAP16410.1"/>
    <property type="molecule type" value="Genomic_DNA"/>
</dbReference>
<gene>
    <name evidence="2" type="ordered locus">PMM1906</name>
</gene>
<dbReference type="KEGG" id="pmm:PMM1906"/>
<evidence type="ECO:0000313" key="2">
    <source>
        <dbReference type="EMBL" id="CAP16410.1"/>
    </source>
</evidence>
<keyword evidence="1" id="KW-0812">Transmembrane</keyword>
<dbReference type="Proteomes" id="UP000001026">
    <property type="component" value="Chromosome"/>
</dbReference>
<keyword evidence="1" id="KW-0472">Membrane</keyword>
<evidence type="ECO:0000313" key="3">
    <source>
        <dbReference type="Proteomes" id="UP000001026"/>
    </source>
</evidence>
<accession>A8WIC5</accession>
<sequence length="52" mass="5867">MNLKERGLTVGDLVIIIIFVISTVFIINKVKVSDKQSYFQIAPKEILTTNKS</sequence>
<dbReference type="AlphaFoldDB" id="A8WIC5"/>
<dbReference type="HOGENOM" id="CLU_3083559_0_0_3"/>
<protein>
    <submittedName>
        <fullName evidence="2">Uncharacterized protein</fullName>
    </submittedName>
</protein>
<keyword evidence="1" id="KW-1133">Transmembrane helix</keyword>
<reference evidence="2 3" key="1">
    <citation type="journal article" date="2003" name="Nature">
        <title>Genome divergence in two Prochlorococcus ecotypes reflects oceanic niche differentiation.</title>
        <authorList>
            <person name="Rocap G."/>
            <person name="Larimer F.W."/>
            <person name="Lamerdin J.E."/>
            <person name="Malfatti S."/>
            <person name="Chain P."/>
            <person name="Ahlgren N.A."/>
            <person name="Arellano A."/>
            <person name="Coleman M."/>
            <person name="Hauser L."/>
            <person name="Hess W.R."/>
            <person name="Johnson Z.I."/>
            <person name="Land M.L."/>
            <person name="Lindell D."/>
            <person name="Post A.F."/>
            <person name="Regala W."/>
            <person name="Shah M."/>
            <person name="Shaw S.L."/>
            <person name="Steglich C."/>
            <person name="Sullivan M.B."/>
            <person name="Ting C.S."/>
            <person name="Tolonen A."/>
            <person name="Webb E.A."/>
            <person name="Zinser E.R."/>
            <person name="Chisholm S.W."/>
        </authorList>
    </citation>
    <scope>NUCLEOTIDE SEQUENCE [LARGE SCALE GENOMIC DNA]</scope>
    <source>
        <strain evidence="3">CCMP1986 / NIES-2087 / MED4</strain>
    </source>
</reference>
<name>A8WIC5_PROMP</name>
<organism evidence="2 3">
    <name type="scientific">Prochlorococcus marinus subsp. pastoris (strain CCMP1986 / NIES-2087 / MED4)</name>
    <dbReference type="NCBI Taxonomy" id="59919"/>
    <lineage>
        <taxon>Bacteria</taxon>
        <taxon>Bacillati</taxon>
        <taxon>Cyanobacteriota</taxon>
        <taxon>Cyanophyceae</taxon>
        <taxon>Synechococcales</taxon>
        <taxon>Prochlorococcaceae</taxon>
        <taxon>Prochlorococcus</taxon>
    </lineage>
</organism>
<feature type="transmembrane region" description="Helical" evidence="1">
    <location>
        <begin position="6"/>
        <end position="27"/>
    </location>
</feature>
<evidence type="ECO:0000256" key="1">
    <source>
        <dbReference type="SAM" id="Phobius"/>
    </source>
</evidence>